<comment type="caution">
    <text evidence="10">The sequence shown here is derived from an EMBL/GenBank/DDBJ whole genome shotgun (WGS) entry which is preliminary data.</text>
</comment>
<dbReference type="PROSITE" id="PS50928">
    <property type="entry name" value="ABC_TM1"/>
    <property type="match status" value="1"/>
</dbReference>
<evidence type="ECO:0000313" key="10">
    <source>
        <dbReference type="EMBL" id="GGL02161.1"/>
    </source>
</evidence>
<dbReference type="AlphaFoldDB" id="A0A8H9L0W1"/>
<sequence length="355" mass="37848">MTSTAERVSGPAAAGPDTRRDGRGRGRGRGRDRDRGRPVGAGPSGAGSAGGTGGGRRSLTASRAPLFLLAPAAILLLALVVYPLVRLLVISFQDYGLRAIFTGQAGFAGLANYTNVLTDASFWPVILRTVLVTGAMVVGTIGIGMAVSQLLTRLGVVMRTVVSVVLVLAWAMPNVASSLVWQWLFQPFYGVLNWMITQLGVFGDHTQDNWASTPGQSLAIVLSLVIWQAVPFVALTLYAAQSQIAPEYYEAGALDGASAWAMYRAITLPALVPTLLLVTILSVIWDFNVFNQIWLLTKGGPEDTTLTLGIWTFVKSFVSNAYGQGAAIAVISTLILGVLTSYYIRRLVRSGEDDL</sequence>
<feature type="domain" description="ABC transmembrane type-1" evidence="9">
    <location>
        <begin position="126"/>
        <end position="343"/>
    </location>
</feature>
<dbReference type="RefSeq" id="WP_204620629.1">
    <property type="nucleotide sequence ID" value="NZ_BMOI01000008.1"/>
</dbReference>
<feature type="transmembrane region" description="Helical" evidence="7">
    <location>
        <begin position="125"/>
        <end position="148"/>
    </location>
</feature>
<dbReference type="Gene3D" id="1.10.3720.10">
    <property type="entry name" value="MetI-like"/>
    <property type="match status" value="1"/>
</dbReference>
<evidence type="ECO:0000256" key="2">
    <source>
        <dbReference type="ARBA" id="ARBA00022448"/>
    </source>
</evidence>
<comment type="similarity">
    <text evidence="7">Belongs to the binding-protein-dependent transport system permease family.</text>
</comment>
<dbReference type="EMBL" id="JAFBCG010000001">
    <property type="protein sequence ID" value="MBM7803837.1"/>
    <property type="molecule type" value="Genomic_DNA"/>
</dbReference>
<dbReference type="Proteomes" id="UP000746584">
    <property type="component" value="Unassembled WGS sequence"/>
</dbReference>
<dbReference type="GO" id="GO:0005886">
    <property type="term" value="C:plasma membrane"/>
    <property type="evidence" value="ECO:0007669"/>
    <property type="project" value="UniProtKB-SubCell"/>
</dbReference>
<evidence type="ECO:0000256" key="3">
    <source>
        <dbReference type="ARBA" id="ARBA00022475"/>
    </source>
</evidence>
<organism evidence="10 12">
    <name type="scientific">Curtobacterium luteum</name>
    <dbReference type="NCBI Taxonomy" id="33881"/>
    <lineage>
        <taxon>Bacteria</taxon>
        <taxon>Bacillati</taxon>
        <taxon>Actinomycetota</taxon>
        <taxon>Actinomycetes</taxon>
        <taxon>Micrococcales</taxon>
        <taxon>Microbacteriaceae</taxon>
        <taxon>Curtobacterium</taxon>
    </lineage>
</organism>
<keyword evidence="3" id="KW-1003">Cell membrane</keyword>
<dbReference type="Pfam" id="PF00528">
    <property type="entry name" value="BPD_transp_1"/>
    <property type="match status" value="1"/>
</dbReference>
<keyword evidence="2 7" id="KW-0813">Transport</keyword>
<proteinExistence type="inferred from homology"/>
<reference evidence="11 13" key="3">
    <citation type="submission" date="2021-01" db="EMBL/GenBank/DDBJ databases">
        <title>Sequencing the genomes of 1000 actinobacteria strains.</title>
        <authorList>
            <person name="Klenk H.-P."/>
        </authorList>
    </citation>
    <scope>NUCLEOTIDE SEQUENCE [LARGE SCALE GENOMIC DNA]</scope>
    <source>
        <strain evidence="11 13">DSM 20542</strain>
    </source>
</reference>
<reference evidence="10" key="2">
    <citation type="submission" date="2020-09" db="EMBL/GenBank/DDBJ databases">
        <authorList>
            <person name="Sun Q."/>
            <person name="Ohkuma M."/>
        </authorList>
    </citation>
    <scope>NUCLEOTIDE SEQUENCE</scope>
    <source>
        <strain evidence="10">JCM 1480</strain>
    </source>
</reference>
<evidence type="ECO:0000256" key="1">
    <source>
        <dbReference type="ARBA" id="ARBA00004651"/>
    </source>
</evidence>
<evidence type="ECO:0000256" key="5">
    <source>
        <dbReference type="ARBA" id="ARBA00022989"/>
    </source>
</evidence>
<evidence type="ECO:0000256" key="4">
    <source>
        <dbReference type="ARBA" id="ARBA00022692"/>
    </source>
</evidence>
<keyword evidence="6 7" id="KW-0472">Membrane</keyword>
<dbReference type="PANTHER" id="PTHR43227:SF8">
    <property type="entry name" value="DIACETYLCHITOBIOSE UPTAKE SYSTEM PERMEASE PROTEIN DASB"/>
    <property type="match status" value="1"/>
</dbReference>
<feature type="transmembrane region" description="Helical" evidence="7">
    <location>
        <begin position="66"/>
        <end position="85"/>
    </location>
</feature>
<evidence type="ECO:0000256" key="7">
    <source>
        <dbReference type="RuleBase" id="RU363032"/>
    </source>
</evidence>
<evidence type="ECO:0000313" key="12">
    <source>
        <dbReference type="Proteomes" id="UP000648535"/>
    </source>
</evidence>
<evidence type="ECO:0000313" key="11">
    <source>
        <dbReference type="EMBL" id="MBM7803837.1"/>
    </source>
</evidence>
<gene>
    <name evidence="10" type="ORF">GCM10009769_20290</name>
    <name evidence="11" type="ORF">JOE58_003088</name>
</gene>
<dbReference type="Proteomes" id="UP000648535">
    <property type="component" value="Unassembled WGS sequence"/>
</dbReference>
<evidence type="ECO:0000259" key="9">
    <source>
        <dbReference type="PROSITE" id="PS50928"/>
    </source>
</evidence>
<evidence type="ECO:0000313" key="13">
    <source>
        <dbReference type="Proteomes" id="UP000746584"/>
    </source>
</evidence>
<keyword evidence="5 7" id="KW-1133">Transmembrane helix</keyword>
<feature type="compositionally biased region" description="Basic and acidic residues" evidence="8">
    <location>
        <begin position="17"/>
        <end position="37"/>
    </location>
</feature>
<dbReference type="EMBL" id="BMOI01000008">
    <property type="protein sequence ID" value="GGL02161.1"/>
    <property type="molecule type" value="Genomic_DNA"/>
</dbReference>
<evidence type="ECO:0000256" key="8">
    <source>
        <dbReference type="SAM" id="MobiDB-lite"/>
    </source>
</evidence>
<dbReference type="InterPro" id="IPR050809">
    <property type="entry name" value="UgpAE/MalFG_permease"/>
</dbReference>
<protein>
    <submittedName>
        <fullName evidence="11">N,N'-diacetylchitobiose transport system permease protein</fullName>
    </submittedName>
    <submittedName>
        <fullName evidence="10">Sugar ABC transporter permease</fullName>
    </submittedName>
</protein>
<keyword evidence="13" id="KW-1185">Reference proteome</keyword>
<feature type="compositionally biased region" description="Gly residues" evidence="8">
    <location>
        <begin position="42"/>
        <end position="56"/>
    </location>
</feature>
<dbReference type="InterPro" id="IPR035906">
    <property type="entry name" value="MetI-like_sf"/>
</dbReference>
<accession>A0A8H9L0W1</accession>
<keyword evidence="4 7" id="KW-0812">Transmembrane</keyword>
<dbReference type="CDD" id="cd06261">
    <property type="entry name" value="TM_PBP2"/>
    <property type="match status" value="1"/>
</dbReference>
<feature type="transmembrane region" description="Helical" evidence="7">
    <location>
        <begin position="218"/>
        <end position="240"/>
    </location>
</feature>
<dbReference type="InterPro" id="IPR000515">
    <property type="entry name" value="MetI-like"/>
</dbReference>
<name>A0A8H9L0W1_9MICO</name>
<feature type="region of interest" description="Disordered" evidence="8">
    <location>
        <begin position="1"/>
        <end position="56"/>
    </location>
</feature>
<feature type="transmembrane region" description="Helical" evidence="7">
    <location>
        <begin position="321"/>
        <end position="344"/>
    </location>
</feature>
<dbReference type="GO" id="GO:0055085">
    <property type="term" value="P:transmembrane transport"/>
    <property type="evidence" value="ECO:0007669"/>
    <property type="project" value="InterPro"/>
</dbReference>
<feature type="transmembrane region" description="Helical" evidence="7">
    <location>
        <begin position="160"/>
        <end position="184"/>
    </location>
</feature>
<dbReference type="SUPFAM" id="SSF161098">
    <property type="entry name" value="MetI-like"/>
    <property type="match status" value="1"/>
</dbReference>
<evidence type="ECO:0000256" key="6">
    <source>
        <dbReference type="ARBA" id="ARBA00023136"/>
    </source>
</evidence>
<feature type="transmembrane region" description="Helical" evidence="7">
    <location>
        <begin position="261"/>
        <end position="285"/>
    </location>
</feature>
<dbReference type="PANTHER" id="PTHR43227">
    <property type="entry name" value="BLL4140 PROTEIN"/>
    <property type="match status" value="1"/>
</dbReference>
<comment type="subcellular location">
    <subcellularLocation>
        <location evidence="1 7">Cell membrane</location>
        <topology evidence="1 7">Multi-pass membrane protein</topology>
    </subcellularLocation>
</comment>
<reference evidence="10" key="1">
    <citation type="journal article" date="2014" name="Int. J. Syst. Evol. Microbiol.">
        <title>Complete genome sequence of Corynebacterium casei LMG S-19264T (=DSM 44701T), isolated from a smear-ripened cheese.</title>
        <authorList>
            <consortium name="US DOE Joint Genome Institute (JGI-PGF)"/>
            <person name="Walter F."/>
            <person name="Albersmeier A."/>
            <person name="Kalinowski J."/>
            <person name="Ruckert C."/>
        </authorList>
    </citation>
    <scope>NUCLEOTIDE SEQUENCE</scope>
    <source>
        <strain evidence="10">JCM 1480</strain>
    </source>
</reference>